<evidence type="ECO:0000259" key="2">
    <source>
        <dbReference type="Pfam" id="PF11926"/>
    </source>
</evidence>
<name>A0AAV1WR19_LUPLU</name>
<proteinExistence type="predicted"/>
<keyword evidence="4" id="KW-1185">Reference proteome</keyword>
<dbReference type="EMBL" id="CAXHTB010000009">
    <property type="protein sequence ID" value="CAL0311784.1"/>
    <property type="molecule type" value="Genomic_DNA"/>
</dbReference>
<evidence type="ECO:0000313" key="3">
    <source>
        <dbReference type="EMBL" id="CAL0311784.1"/>
    </source>
</evidence>
<evidence type="ECO:0000313" key="4">
    <source>
        <dbReference type="Proteomes" id="UP001497480"/>
    </source>
</evidence>
<dbReference type="Pfam" id="PF11926">
    <property type="entry name" value="DUF3444"/>
    <property type="match status" value="1"/>
</dbReference>
<dbReference type="Proteomes" id="UP001497480">
    <property type="component" value="Unassembled WGS sequence"/>
</dbReference>
<feature type="domain" description="DUF3444" evidence="2">
    <location>
        <begin position="156"/>
        <end position="361"/>
    </location>
</feature>
<dbReference type="InterPro" id="IPR024593">
    <property type="entry name" value="DUF3444"/>
</dbReference>
<comment type="caution">
    <text evidence="3">The sequence shown here is derived from an EMBL/GenBank/DDBJ whole genome shotgun (WGS) entry which is preliminary data.</text>
</comment>
<feature type="compositionally biased region" description="Basic and acidic residues" evidence="1">
    <location>
        <begin position="84"/>
        <end position="94"/>
    </location>
</feature>
<dbReference type="AlphaFoldDB" id="A0AAV1WR19"/>
<organism evidence="3 4">
    <name type="scientific">Lupinus luteus</name>
    <name type="common">European yellow lupine</name>
    <dbReference type="NCBI Taxonomy" id="3873"/>
    <lineage>
        <taxon>Eukaryota</taxon>
        <taxon>Viridiplantae</taxon>
        <taxon>Streptophyta</taxon>
        <taxon>Embryophyta</taxon>
        <taxon>Tracheophyta</taxon>
        <taxon>Spermatophyta</taxon>
        <taxon>Magnoliopsida</taxon>
        <taxon>eudicotyledons</taxon>
        <taxon>Gunneridae</taxon>
        <taxon>Pentapetalae</taxon>
        <taxon>rosids</taxon>
        <taxon>fabids</taxon>
        <taxon>Fabales</taxon>
        <taxon>Fabaceae</taxon>
        <taxon>Papilionoideae</taxon>
        <taxon>50 kb inversion clade</taxon>
        <taxon>genistoids sensu lato</taxon>
        <taxon>core genistoids</taxon>
        <taxon>Genisteae</taxon>
        <taxon>Lupinus</taxon>
    </lineage>
</organism>
<gene>
    <name evidence="3" type="ORF">LLUT_LOCUS12844</name>
</gene>
<dbReference type="PANTHER" id="PTHR45089">
    <property type="entry name" value="DNAJ HEAT SHOCK AMINO-TERMINAL DOMAIN PROTEIN-RELATED"/>
    <property type="match status" value="1"/>
</dbReference>
<reference evidence="3 4" key="1">
    <citation type="submission" date="2024-03" db="EMBL/GenBank/DDBJ databases">
        <authorList>
            <person name="Martinez-Hernandez J."/>
        </authorList>
    </citation>
    <scope>NUCLEOTIDE SEQUENCE [LARGE SCALE GENOMIC DNA]</scope>
</reference>
<accession>A0AAV1WR19</accession>
<feature type="region of interest" description="Disordered" evidence="1">
    <location>
        <begin position="79"/>
        <end position="115"/>
    </location>
</feature>
<sequence>MGALKGKAVFNELGYGYLEKEEDVAEWGSGRLRTRGLKKTMSMVGEVLESSDPKRIKTSEETMTLATFQYEVKKKLQQKKMKSKLMENEEEKDKGKRRKHGEKVESSKNNKSLAIGKTRSLKKSVKLAIVEKPKASMKKRELRLEKHRDCSEGNVENMAVVDSDFYDFDKDRSERSFKKGQVWAVYDDDDGTPRAYALVDEFISANPFEVRINWLDLQNNGGEKIINSGNMGVHTPSGRFKVSWKTNINSINIFSHVVNSDRVARELYKIHPKKGSVWALYGDAALDVDKRSLAVKGKICYDIVVFLSSYSEMSGLGLAYLEKVDGYRTVFKRQEMGSHAIRFLGKDDMWLISHQIPARKFPCDDETPELLKDCWELDPASLPSDLLTIGGI</sequence>
<evidence type="ECO:0000256" key="1">
    <source>
        <dbReference type="SAM" id="MobiDB-lite"/>
    </source>
</evidence>
<protein>
    <recommendedName>
        <fullName evidence="2">DUF3444 domain-containing protein</fullName>
    </recommendedName>
</protein>